<dbReference type="AlphaFoldDB" id="A0AA38HNW7"/>
<keyword evidence="3" id="KW-0325">Glycoprotein</keyword>
<evidence type="ECO:0000313" key="7">
    <source>
        <dbReference type="EMBL" id="KAJ3639945.1"/>
    </source>
</evidence>
<protein>
    <recommendedName>
        <fullName evidence="5">Carboxylesterase type B domain-containing protein</fullName>
    </recommendedName>
</protein>
<evidence type="ECO:0000259" key="5">
    <source>
        <dbReference type="Pfam" id="PF00135"/>
    </source>
</evidence>
<evidence type="ECO:0000313" key="8">
    <source>
        <dbReference type="Proteomes" id="UP001168821"/>
    </source>
</evidence>
<dbReference type="InterPro" id="IPR019819">
    <property type="entry name" value="Carboxylesterase_B_CS"/>
</dbReference>
<dbReference type="InterPro" id="IPR029058">
    <property type="entry name" value="AB_hydrolase_fold"/>
</dbReference>
<feature type="signal peptide" evidence="4">
    <location>
        <begin position="1"/>
        <end position="17"/>
    </location>
</feature>
<evidence type="ECO:0000313" key="6">
    <source>
        <dbReference type="EMBL" id="KAJ3639902.1"/>
    </source>
</evidence>
<gene>
    <name evidence="6" type="ORF">Zmor_003231</name>
    <name evidence="7" type="ORF">Zmor_003271</name>
</gene>
<reference evidence="6" key="1">
    <citation type="journal article" date="2023" name="G3 (Bethesda)">
        <title>Whole genome assemblies of Zophobas morio and Tenebrio molitor.</title>
        <authorList>
            <person name="Kaur S."/>
            <person name="Stinson S.A."/>
            <person name="diCenzo G.C."/>
        </authorList>
    </citation>
    <scope>NUCLEOTIDE SEQUENCE</scope>
    <source>
        <strain evidence="6">QUZm001</strain>
    </source>
</reference>
<dbReference type="InterPro" id="IPR002018">
    <property type="entry name" value="CarbesteraseB"/>
</dbReference>
<evidence type="ECO:0000256" key="4">
    <source>
        <dbReference type="SAM" id="SignalP"/>
    </source>
</evidence>
<organism evidence="6 8">
    <name type="scientific">Zophobas morio</name>
    <dbReference type="NCBI Taxonomy" id="2755281"/>
    <lineage>
        <taxon>Eukaryota</taxon>
        <taxon>Metazoa</taxon>
        <taxon>Ecdysozoa</taxon>
        <taxon>Arthropoda</taxon>
        <taxon>Hexapoda</taxon>
        <taxon>Insecta</taxon>
        <taxon>Pterygota</taxon>
        <taxon>Neoptera</taxon>
        <taxon>Endopterygota</taxon>
        <taxon>Coleoptera</taxon>
        <taxon>Polyphaga</taxon>
        <taxon>Cucujiformia</taxon>
        <taxon>Tenebrionidae</taxon>
        <taxon>Zophobas</taxon>
    </lineage>
</organism>
<name>A0AA38HNW7_9CUCU</name>
<evidence type="ECO:0000256" key="1">
    <source>
        <dbReference type="ARBA" id="ARBA00005964"/>
    </source>
</evidence>
<dbReference type="Gene3D" id="3.40.50.1820">
    <property type="entry name" value="alpha/beta hydrolase"/>
    <property type="match status" value="1"/>
</dbReference>
<keyword evidence="8" id="KW-1185">Reference proteome</keyword>
<dbReference type="Proteomes" id="UP001168821">
    <property type="component" value="Unassembled WGS sequence"/>
</dbReference>
<keyword evidence="2 4" id="KW-0732">Signal</keyword>
<feature type="domain" description="Carboxylesterase type B" evidence="5">
    <location>
        <begin position="21"/>
        <end position="553"/>
    </location>
</feature>
<evidence type="ECO:0000256" key="2">
    <source>
        <dbReference type="ARBA" id="ARBA00022729"/>
    </source>
</evidence>
<dbReference type="EMBL" id="JALNTZ010000010">
    <property type="protein sequence ID" value="KAJ3639902.1"/>
    <property type="molecule type" value="Genomic_DNA"/>
</dbReference>
<dbReference type="EMBL" id="JALNTZ010000010">
    <property type="protein sequence ID" value="KAJ3639945.1"/>
    <property type="molecule type" value="Genomic_DNA"/>
</dbReference>
<dbReference type="PROSITE" id="PS00941">
    <property type="entry name" value="CARBOXYLESTERASE_B_2"/>
    <property type="match status" value="1"/>
</dbReference>
<dbReference type="Pfam" id="PF00135">
    <property type="entry name" value="COesterase"/>
    <property type="match status" value="1"/>
</dbReference>
<dbReference type="InterPro" id="IPR051093">
    <property type="entry name" value="Neuroligin/BSAL"/>
</dbReference>
<feature type="chain" id="PRO_5041589070" description="Carboxylesterase type B domain-containing protein" evidence="4">
    <location>
        <begin position="18"/>
        <end position="607"/>
    </location>
</feature>
<comment type="caution">
    <text evidence="6">The sequence shown here is derived from an EMBL/GenBank/DDBJ whole genome shotgun (WGS) entry which is preliminary data.</text>
</comment>
<dbReference type="SUPFAM" id="SSF53474">
    <property type="entry name" value="alpha/beta-Hydrolases"/>
    <property type="match status" value="1"/>
</dbReference>
<evidence type="ECO:0000256" key="3">
    <source>
        <dbReference type="ARBA" id="ARBA00023180"/>
    </source>
</evidence>
<proteinExistence type="inferred from homology"/>
<accession>A0AA38HNW7</accession>
<sequence length="607" mass="69183">MSRVHLGCILLVYTCLAAREPPMVTIPGQGTIQGKEISRYRSQKIIGFFGIPYAVPPLNNLRFAPPDTDNLEQWEGVQNATEYKPACLQTEKDIREEAKPFLDLIFPSFSEMEMNEDCLYLNVFVPFGNSPSSGFATIVWFHPGNFTTGSPAMWNPHTLVYRYRIILVTFAWRLNIMGFFSTLDGEAPGNFGMMDQQAAMMWVKKNIKLFGGNEDNITLMGYGTGGTSIGLHMLNQKSKEYFNKAIVMSANFLSPSIVKDPKEDRSIDLVDKSTPCNRRPTSHFIDCLRELDGKPLVDLTSTIDWKPLLDPNLSNSTNAFIPDIPKNFFERGDFHKIPVLTGYTNMDAILSYTTLIDQFATENITTENLQQILSEIINSDFSAYNNSDCSNNYEQLTDAAMFFYGPDPVKGVKDLDSIRKIVADFTTEKNFAASTYLHASYISKEQPTFVYRFDLKPSTKWVADSLPEWVSVPHLYDLIYVWGIPYWQEFDGVNSWEVRDKRISEIMMSFWTNFAKSSNPTNGTLYAIRWEQFTPDNPQMMVMDGSFNMSNSAKINYKSFEFWNNYYPKVLQTATQCCGTQNDMASGLQIPYSVLIFTTCLYVMQLF</sequence>
<comment type="similarity">
    <text evidence="1">Belongs to the type-B carboxylesterase/lipase family.</text>
</comment>
<dbReference type="PANTHER" id="PTHR43903">
    <property type="entry name" value="NEUROLIGIN"/>
    <property type="match status" value="1"/>
</dbReference>